<keyword evidence="1" id="KW-0472">Membrane</keyword>
<evidence type="ECO:0000256" key="1">
    <source>
        <dbReference type="SAM" id="Phobius"/>
    </source>
</evidence>
<sequence length="648" mass="73742">MTDTELSSGLRKRVLYSSIGLAIIVSAIFISVAFNLSRDLGESLELEHSTKVLSQLTKHIKSVIQHGQFNELTSNKDVKNALTALLDKDIIGFEIWFNNKHIKLKTSFLYAHNDLIDNAIKSETSNYNFIETDTDRLFWIYEKAPLNNLSILMVNETYALDKAISYVSNRLFITAFLTFWLAVWVALFISALVSKRFQQSNDRLKHLATHDIMTGLHNRAYLYEYAHSYFNAENIKKHQNDGTLLAVYIIDLDKFKDINDTMGHLVGDELLKAISIRLCNLKEKSSQAIRYGGDEFVVWCDNLNERRAISLAEDIVTVCRQPIKVNNYAFETSVSVGVSYYPTSGLQLDELLKNADVAMYQAKKHRLGFQVFQQELFTRSAFRINLRGQLNTALEQHQFVLYYQPKVKLPGDIIVGVEALVRWLHPKEGILSPNMFIDIIEQSMFVHEFTRYVLLQAIIQCRAWLDEGLELSIAVNISPYNLMDPELVSYVATQLEHYNVSAGLIEIELTENASMVNITKTQEVFSQFRKLGVKLSIDDFGTGMSSLAYIKHLDVDYIKIDRSFINDVVTDKRDEAVITSLLVLCQKLNKLTIAEGVETIEQANKLTLLGCNLAQGYLYSKPLPAEEITKLLNKQAVVIDNNVINIKT</sequence>
<dbReference type="InterPro" id="IPR052155">
    <property type="entry name" value="Biofilm_reg_signaling"/>
</dbReference>
<accession>A0A5C6Q4J9</accession>
<dbReference type="PROSITE" id="PS50887">
    <property type="entry name" value="GGDEF"/>
    <property type="match status" value="1"/>
</dbReference>
<dbReference type="Gene3D" id="3.30.70.270">
    <property type="match status" value="1"/>
</dbReference>
<feature type="domain" description="GGDEF" evidence="3">
    <location>
        <begin position="243"/>
        <end position="374"/>
    </location>
</feature>
<dbReference type="PANTHER" id="PTHR44757:SF2">
    <property type="entry name" value="BIOFILM ARCHITECTURE MAINTENANCE PROTEIN MBAA"/>
    <property type="match status" value="1"/>
</dbReference>
<dbReference type="InterPro" id="IPR043128">
    <property type="entry name" value="Rev_trsase/Diguanyl_cyclase"/>
</dbReference>
<dbReference type="Proteomes" id="UP000321525">
    <property type="component" value="Unassembled WGS sequence"/>
</dbReference>
<dbReference type="Gene3D" id="3.20.20.450">
    <property type="entry name" value="EAL domain"/>
    <property type="match status" value="1"/>
</dbReference>
<feature type="transmembrane region" description="Helical" evidence="1">
    <location>
        <begin position="171"/>
        <end position="193"/>
    </location>
</feature>
<feature type="domain" description="EAL" evidence="2">
    <location>
        <begin position="383"/>
        <end position="636"/>
    </location>
</feature>
<dbReference type="PROSITE" id="PS50883">
    <property type="entry name" value="EAL"/>
    <property type="match status" value="1"/>
</dbReference>
<dbReference type="SMART" id="SM00267">
    <property type="entry name" value="GGDEF"/>
    <property type="match status" value="1"/>
</dbReference>
<dbReference type="SMART" id="SM00052">
    <property type="entry name" value="EAL"/>
    <property type="match status" value="1"/>
</dbReference>
<dbReference type="PANTHER" id="PTHR44757">
    <property type="entry name" value="DIGUANYLATE CYCLASE DGCP"/>
    <property type="match status" value="1"/>
</dbReference>
<keyword evidence="6" id="KW-1185">Reference proteome</keyword>
<gene>
    <name evidence="4" type="ORF">ESZ26_14260</name>
    <name evidence="5" type="ORF">ESZ27_15675</name>
</gene>
<evidence type="ECO:0000259" key="2">
    <source>
        <dbReference type="PROSITE" id="PS50883"/>
    </source>
</evidence>
<comment type="caution">
    <text evidence="5">The sequence shown here is derived from an EMBL/GenBank/DDBJ whole genome shotgun (WGS) entry which is preliminary data.</text>
</comment>
<dbReference type="InterPro" id="IPR029787">
    <property type="entry name" value="Nucleotide_cyclase"/>
</dbReference>
<reference evidence="5 7" key="1">
    <citation type="submission" date="2019-07" db="EMBL/GenBank/DDBJ databases">
        <title>Genomes of sea-ice associated Colwellia species.</title>
        <authorList>
            <person name="Bowman J.P."/>
        </authorList>
    </citation>
    <scope>NUCLEOTIDE SEQUENCE [LARGE SCALE GENOMIC DNA]</scope>
    <source>
        <strain evidence="4 6">ACAM 607</strain>
        <strain evidence="5 7">IC036</strain>
    </source>
</reference>
<evidence type="ECO:0000313" key="5">
    <source>
        <dbReference type="EMBL" id="TWX63823.1"/>
    </source>
</evidence>
<name>A0A5C6Q4J9_9GAMM</name>
<feature type="transmembrane region" description="Helical" evidence="1">
    <location>
        <begin position="14"/>
        <end position="36"/>
    </location>
</feature>
<dbReference type="Pfam" id="PF00563">
    <property type="entry name" value="EAL"/>
    <property type="match status" value="1"/>
</dbReference>
<keyword evidence="1" id="KW-0812">Transmembrane</keyword>
<dbReference type="CDD" id="cd01949">
    <property type="entry name" value="GGDEF"/>
    <property type="match status" value="1"/>
</dbReference>
<keyword evidence="1" id="KW-1133">Transmembrane helix</keyword>
<evidence type="ECO:0000259" key="3">
    <source>
        <dbReference type="PROSITE" id="PS50887"/>
    </source>
</evidence>
<dbReference type="NCBIfam" id="TIGR00254">
    <property type="entry name" value="GGDEF"/>
    <property type="match status" value="1"/>
</dbReference>
<evidence type="ECO:0000313" key="4">
    <source>
        <dbReference type="EMBL" id="TWX57114.1"/>
    </source>
</evidence>
<dbReference type="EMBL" id="VOLQ01000038">
    <property type="protein sequence ID" value="TWX63823.1"/>
    <property type="molecule type" value="Genomic_DNA"/>
</dbReference>
<proteinExistence type="predicted"/>
<protein>
    <submittedName>
        <fullName evidence="5">EAL domain-containing protein</fullName>
    </submittedName>
</protein>
<dbReference type="SUPFAM" id="SSF141868">
    <property type="entry name" value="EAL domain-like"/>
    <property type="match status" value="1"/>
</dbReference>
<dbReference type="RefSeq" id="WP_146800138.1">
    <property type="nucleotide sequence ID" value="NZ_VOLP01000019.1"/>
</dbReference>
<evidence type="ECO:0000313" key="6">
    <source>
        <dbReference type="Proteomes" id="UP000321525"/>
    </source>
</evidence>
<dbReference type="AlphaFoldDB" id="A0A5C6Q4J9"/>
<dbReference type="EMBL" id="VOLR01000020">
    <property type="protein sequence ID" value="TWX57114.1"/>
    <property type="molecule type" value="Genomic_DNA"/>
</dbReference>
<dbReference type="SUPFAM" id="SSF55073">
    <property type="entry name" value="Nucleotide cyclase"/>
    <property type="match status" value="1"/>
</dbReference>
<dbReference type="Proteomes" id="UP000321917">
    <property type="component" value="Unassembled WGS sequence"/>
</dbReference>
<dbReference type="InterPro" id="IPR001633">
    <property type="entry name" value="EAL_dom"/>
</dbReference>
<dbReference type="InterPro" id="IPR000160">
    <property type="entry name" value="GGDEF_dom"/>
</dbReference>
<dbReference type="InterPro" id="IPR035919">
    <property type="entry name" value="EAL_sf"/>
</dbReference>
<dbReference type="OrthoDB" id="1316910at2"/>
<dbReference type="CDD" id="cd01948">
    <property type="entry name" value="EAL"/>
    <property type="match status" value="1"/>
</dbReference>
<evidence type="ECO:0000313" key="7">
    <source>
        <dbReference type="Proteomes" id="UP000321917"/>
    </source>
</evidence>
<dbReference type="Pfam" id="PF00990">
    <property type="entry name" value="GGDEF"/>
    <property type="match status" value="1"/>
</dbReference>
<organism evidence="5 7">
    <name type="scientific">Colwellia hornerae</name>
    <dbReference type="NCBI Taxonomy" id="89402"/>
    <lineage>
        <taxon>Bacteria</taxon>
        <taxon>Pseudomonadati</taxon>
        <taxon>Pseudomonadota</taxon>
        <taxon>Gammaproteobacteria</taxon>
        <taxon>Alteromonadales</taxon>
        <taxon>Colwelliaceae</taxon>
        <taxon>Colwellia</taxon>
    </lineage>
</organism>